<dbReference type="Proteomes" id="UP000245539">
    <property type="component" value="Unassembled WGS sequence"/>
</dbReference>
<dbReference type="GO" id="GO:0019867">
    <property type="term" value="C:outer membrane"/>
    <property type="evidence" value="ECO:0007669"/>
    <property type="project" value="InterPro"/>
</dbReference>
<keyword evidence="4 6" id="KW-0443">Lipid metabolism</keyword>
<feature type="chain" id="PRO_5016283391" description="PNPLA domain-containing protein" evidence="7">
    <location>
        <begin position="29"/>
        <end position="739"/>
    </location>
</feature>
<evidence type="ECO:0000256" key="7">
    <source>
        <dbReference type="SAM" id="SignalP"/>
    </source>
</evidence>
<evidence type="ECO:0000256" key="4">
    <source>
        <dbReference type="ARBA" id="ARBA00023098"/>
    </source>
</evidence>
<dbReference type="SUPFAM" id="SSF52151">
    <property type="entry name" value="FabD/lysophospholipase-like"/>
    <property type="match status" value="1"/>
</dbReference>
<proteinExistence type="predicted"/>
<accession>A0A317CG81</accession>
<feature type="short sequence motif" description="GXSXG" evidence="6">
    <location>
        <begin position="68"/>
        <end position="72"/>
    </location>
</feature>
<feature type="signal peptide" evidence="7">
    <location>
        <begin position="1"/>
        <end position="28"/>
    </location>
</feature>
<dbReference type="InterPro" id="IPR016035">
    <property type="entry name" value="Acyl_Trfase/lysoPLipase"/>
</dbReference>
<comment type="subcellular location">
    <subcellularLocation>
        <location evidence="1">Membrane</location>
    </subcellularLocation>
</comment>
<dbReference type="CDD" id="cd07205">
    <property type="entry name" value="Pat_PNPLA6_PNPLA7_NTE1_like"/>
    <property type="match status" value="1"/>
</dbReference>
<evidence type="ECO:0000256" key="2">
    <source>
        <dbReference type="ARBA" id="ARBA00022801"/>
    </source>
</evidence>
<feature type="short sequence motif" description="GXGXXG" evidence="6">
    <location>
        <begin position="41"/>
        <end position="46"/>
    </location>
</feature>
<sequence length="739" mass="80813">MTILRIRQWLFKAAALFILLLSSSVSIADTQRPKVGLVLGGGGAAGIAHVGVLKVLEEQKIPIDMIAGTSMGAIVGSLYASGMKAGEIEKVVNALNWDELFNDEISRRDQGFHRKDEMSSFFDSFTIGVNRKGVNLPRGAVKGHKLTFELRRLLDHVSHINQFDKLPIPFRAVATDIENGQEVVLKKGNLATAVRASMSIPAVFPPVEIDGRLLVDGFVSNNVPVNVAQQMGADILIVVGLPTEYKTKKELNSAVDVALQSMYLMMAKSSEPQLQNIRQPHIILQPDMNGIESLSFDRVKEAVILGEKQARLQLAELLTVTADVRGKASTAVAQIPRNKAFRGVIDKIIIENGSVLNDNILRNRLNLKVGDSLSLKQLQKGLNAIYSLGYFEVVDYRLEPLQDNRYTLIVSAVKEPVGNNTLRGGFSLSDDFDGNAAYQAGLEYSMKGLNSLGGEAKVGLAIGDSLAITTDYYQPLNTNSTYFWNPSASYEESSVFVYPEGSSTSSAEARIQTVEARFEVGREISNKAEVRLGLFYKNLEPSITTGSVDLPVDSFNLAGISVNYREDTLDDRSFPDEGKWLDLSYDYGSRTLGSDESYHRLDIQGGKAWQKGRHHVIASGSIGSTFDDDTIITERFQLGGFARLSGLEDNQLTGNHYLHGLSAYYYDLASIPNIAGLNAGFILETGNTWNEMSDVSLGDTRFSAAAFMGAKTILGPAYLGAGITEGFDTRYFLQFGRAF</sequence>
<dbReference type="Gene3D" id="3.10.20.310">
    <property type="entry name" value="membrane protein fhac"/>
    <property type="match status" value="1"/>
</dbReference>
<feature type="active site" description="Nucleophile" evidence="6">
    <location>
        <position position="70"/>
    </location>
</feature>
<keyword evidence="2 6" id="KW-0378">Hydrolase</keyword>
<name>A0A317CG81_9GAMM</name>
<evidence type="ECO:0000256" key="6">
    <source>
        <dbReference type="PROSITE-ProRule" id="PRU01161"/>
    </source>
</evidence>
<dbReference type="EMBL" id="QGKM01000026">
    <property type="protein sequence ID" value="PWQ97397.1"/>
    <property type="molecule type" value="Genomic_DNA"/>
</dbReference>
<evidence type="ECO:0000256" key="1">
    <source>
        <dbReference type="ARBA" id="ARBA00004370"/>
    </source>
</evidence>
<dbReference type="Pfam" id="PF01734">
    <property type="entry name" value="Patatin"/>
    <property type="match status" value="1"/>
</dbReference>
<dbReference type="PANTHER" id="PTHR14226:SF29">
    <property type="entry name" value="NEUROPATHY TARGET ESTERASE SWS"/>
    <property type="match status" value="1"/>
</dbReference>
<evidence type="ECO:0000259" key="8">
    <source>
        <dbReference type="PROSITE" id="PS51635"/>
    </source>
</evidence>
<comment type="caution">
    <text evidence="6">Lacks conserved residue(s) required for the propagation of feature annotation.</text>
</comment>
<dbReference type="GO" id="GO:0016787">
    <property type="term" value="F:hydrolase activity"/>
    <property type="evidence" value="ECO:0007669"/>
    <property type="project" value="UniProtKB-UniRule"/>
</dbReference>
<keyword evidence="3 6" id="KW-0442">Lipid degradation</keyword>
<keyword evidence="7" id="KW-0732">Signal</keyword>
<dbReference type="GO" id="GO:0016042">
    <property type="term" value="P:lipid catabolic process"/>
    <property type="evidence" value="ECO:0007669"/>
    <property type="project" value="UniProtKB-UniRule"/>
</dbReference>
<dbReference type="InterPro" id="IPR050301">
    <property type="entry name" value="NTE"/>
</dbReference>
<feature type="domain" description="PNPLA" evidence="8">
    <location>
        <begin position="37"/>
        <end position="229"/>
    </location>
</feature>
<feature type="active site" description="Proton acceptor" evidence="6">
    <location>
        <position position="216"/>
    </location>
</feature>
<dbReference type="Pfam" id="PF07244">
    <property type="entry name" value="POTRA"/>
    <property type="match status" value="1"/>
</dbReference>
<dbReference type="RefSeq" id="WP_109837626.1">
    <property type="nucleotide sequence ID" value="NZ_QGKM01000026.1"/>
</dbReference>
<organism evidence="9 10">
    <name type="scientific">Leucothrix pacifica</name>
    <dbReference type="NCBI Taxonomy" id="1247513"/>
    <lineage>
        <taxon>Bacteria</taxon>
        <taxon>Pseudomonadati</taxon>
        <taxon>Pseudomonadota</taxon>
        <taxon>Gammaproteobacteria</taxon>
        <taxon>Thiotrichales</taxon>
        <taxon>Thiotrichaceae</taxon>
        <taxon>Leucothrix</taxon>
    </lineage>
</organism>
<evidence type="ECO:0000256" key="3">
    <source>
        <dbReference type="ARBA" id="ARBA00022963"/>
    </source>
</evidence>
<dbReference type="AlphaFoldDB" id="A0A317CG81"/>
<dbReference type="Pfam" id="PF01103">
    <property type="entry name" value="Omp85"/>
    <property type="match status" value="1"/>
</dbReference>
<dbReference type="Gene3D" id="3.40.1090.10">
    <property type="entry name" value="Cytosolic phospholipase A2 catalytic domain"/>
    <property type="match status" value="2"/>
</dbReference>
<dbReference type="PROSITE" id="PS51635">
    <property type="entry name" value="PNPLA"/>
    <property type="match status" value="1"/>
</dbReference>
<dbReference type="InterPro" id="IPR000184">
    <property type="entry name" value="Bac_surfAg_D15"/>
</dbReference>
<gene>
    <name evidence="9" type="ORF">DKW60_10580</name>
</gene>
<keyword evidence="5" id="KW-0472">Membrane</keyword>
<evidence type="ECO:0000256" key="5">
    <source>
        <dbReference type="ARBA" id="ARBA00023136"/>
    </source>
</evidence>
<reference evidence="9 10" key="1">
    <citation type="submission" date="2018-05" db="EMBL/GenBank/DDBJ databases">
        <title>Leucothrix arctica sp. nov., isolated from Arctic seawater.</title>
        <authorList>
            <person name="Choi A."/>
            <person name="Baek K."/>
        </authorList>
    </citation>
    <scope>NUCLEOTIDE SEQUENCE [LARGE SCALE GENOMIC DNA]</scope>
    <source>
        <strain evidence="9 10">JCM 18388</strain>
    </source>
</reference>
<dbReference type="PANTHER" id="PTHR14226">
    <property type="entry name" value="NEUROPATHY TARGET ESTERASE/SWISS CHEESE D.MELANOGASTER"/>
    <property type="match status" value="1"/>
</dbReference>
<evidence type="ECO:0000313" key="10">
    <source>
        <dbReference type="Proteomes" id="UP000245539"/>
    </source>
</evidence>
<dbReference type="OrthoDB" id="5290098at2"/>
<dbReference type="InterPro" id="IPR010827">
    <property type="entry name" value="BamA/TamA_POTRA"/>
</dbReference>
<evidence type="ECO:0000313" key="9">
    <source>
        <dbReference type="EMBL" id="PWQ97397.1"/>
    </source>
</evidence>
<protein>
    <recommendedName>
        <fullName evidence="8">PNPLA domain-containing protein</fullName>
    </recommendedName>
</protein>
<dbReference type="Gene3D" id="2.40.160.50">
    <property type="entry name" value="membrane protein fhac: a member of the omp85/tpsb transporter family"/>
    <property type="match status" value="1"/>
</dbReference>
<dbReference type="InterPro" id="IPR002641">
    <property type="entry name" value="PNPLA_dom"/>
</dbReference>
<comment type="caution">
    <text evidence="9">The sequence shown here is derived from an EMBL/GenBank/DDBJ whole genome shotgun (WGS) entry which is preliminary data.</text>
</comment>
<keyword evidence="10" id="KW-1185">Reference proteome</keyword>